<gene>
    <name evidence="1" type="ORF">UFOPK3576_01014</name>
</gene>
<evidence type="ECO:0000313" key="1">
    <source>
        <dbReference type="EMBL" id="CAB4909634.1"/>
    </source>
</evidence>
<reference evidence="1" key="1">
    <citation type="submission" date="2020-05" db="EMBL/GenBank/DDBJ databases">
        <authorList>
            <person name="Chiriac C."/>
            <person name="Salcher M."/>
            <person name="Ghai R."/>
            <person name="Kavagutti S V."/>
        </authorList>
    </citation>
    <scope>NUCLEOTIDE SEQUENCE</scope>
</reference>
<name>A0A6J7GR22_9ZZZZ</name>
<dbReference type="AlphaFoldDB" id="A0A6J7GR22"/>
<accession>A0A6J7GR22</accession>
<protein>
    <submittedName>
        <fullName evidence="1">Unannotated protein</fullName>
    </submittedName>
</protein>
<dbReference type="EMBL" id="CAFBMO010000040">
    <property type="protein sequence ID" value="CAB4909634.1"/>
    <property type="molecule type" value="Genomic_DNA"/>
</dbReference>
<sequence length="118" mass="12674">MKIRQIGPIAALDFDALAPTGFTKPSPAGSVVRGTHGVNKEALCWDFTVGISVDQSGAKEGWTAFFNGQPLRQSPITESYYRFTVPAGTTLNAEGTPLAVASISNNQMRGLWLFKLTN</sequence>
<organism evidence="1">
    <name type="scientific">freshwater metagenome</name>
    <dbReference type="NCBI Taxonomy" id="449393"/>
    <lineage>
        <taxon>unclassified sequences</taxon>
        <taxon>metagenomes</taxon>
        <taxon>ecological metagenomes</taxon>
    </lineage>
</organism>
<proteinExistence type="predicted"/>